<sequence length="186" mass="21198">MSKLILQAKQFAERAHAGQVRKLNDEPFMNHPINVASTLQSAGFDETVVAAGYLHDVVEDSAVTIAEVSERFGEQVKALVEANTENGKLPWRERKAQTIVNAEHGSLQVKALIAADKLDNLSNILKYEKDMGEEVWSAFTKGKQDQYWYYSNICEALFRNVMKEKLPEFFVDYKKLVEELQELIMK</sequence>
<dbReference type="GO" id="GO:0008893">
    <property type="term" value="F:guanosine-3',5'-bis(diphosphate) 3'-diphosphatase activity"/>
    <property type="evidence" value="ECO:0007669"/>
    <property type="project" value="TreeGrafter"/>
</dbReference>
<dbReference type="InterPro" id="IPR052194">
    <property type="entry name" value="MESH1"/>
</dbReference>
<dbReference type="Pfam" id="PF13328">
    <property type="entry name" value="HD_4"/>
    <property type="match status" value="1"/>
</dbReference>
<dbReference type="SMART" id="SM00471">
    <property type="entry name" value="HDc"/>
    <property type="match status" value="1"/>
</dbReference>
<dbReference type="Gene3D" id="1.10.3210.10">
    <property type="entry name" value="Hypothetical protein af1432"/>
    <property type="match status" value="1"/>
</dbReference>
<dbReference type="AlphaFoldDB" id="A0A927H9I1"/>
<evidence type="ECO:0000259" key="1">
    <source>
        <dbReference type="SMART" id="SM00471"/>
    </source>
</evidence>
<dbReference type="PANTHER" id="PTHR46246:SF1">
    <property type="entry name" value="GUANOSINE-3',5'-BIS(DIPHOSPHATE) 3'-PYROPHOSPHOHYDROLASE MESH1"/>
    <property type="match status" value="1"/>
</dbReference>
<dbReference type="PANTHER" id="PTHR46246">
    <property type="entry name" value="GUANOSINE-3',5'-BIS(DIPHOSPHATE) 3'-PYROPHOSPHOHYDROLASE MESH1"/>
    <property type="match status" value="1"/>
</dbReference>
<gene>
    <name evidence="2" type="ORF">IEO70_00795</name>
</gene>
<name>A0A927H9I1_9BACI</name>
<keyword evidence="3" id="KW-1185">Reference proteome</keyword>
<dbReference type="Proteomes" id="UP000602076">
    <property type="component" value="Unassembled WGS sequence"/>
</dbReference>
<organism evidence="2 3">
    <name type="scientific">Peribacillus faecalis</name>
    <dbReference type="NCBI Taxonomy" id="2772559"/>
    <lineage>
        <taxon>Bacteria</taxon>
        <taxon>Bacillati</taxon>
        <taxon>Bacillota</taxon>
        <taxon>Bacilli</taxon>
        <taxon>Bacillales</taxon>
        <taxon>Bacillaceae</taxon>
        <taxon>Peribacillus</taxon>
    </lineage>
</organism>
<comment type="caution">
    <text evidence="2">The sequence shown here is derived from an EMBL/GenBank/DDBJ whole genome shotgun (WGS) entry which is preliminary data.</text>
</comment>
<feature type="domain" description="HD/PDEase" evidence="1">
    <location>
        <begin position="24"/>
        <end position="130"/>
    </location>
</feature>
<protein>
    <submittedName>
        <fullName evidence="2">Bifunctional (P)ppGpp synthetase/guanosine-3',5'-bis(Diphosphate) 3'-pyrophosphohydrolase</fullName>
    </submittedName>
</protein>
<dbReference type="SUPFAM" id="SSF109604">
    <property type="entry name" value="HD-domain/PDEase-like"/>
    <property type="match status" value="1"/>
</dbReference>
<accession>A0A927H9I1</accession>
<evidence type="ECO:0000313" key="2">
    <source>
        <dbReference type="EMBL" id="MBD3106914.1"/>
    </source>
</evidence>
<proteinExistence type="predicted"/>
<dbReference type="InterPro" id="IPR003607">
    <property type="entry name" value="HD/PDEase_dom"/>
</dbReference>
<evidence type="ECO:0000313" key="3">
    <source>
        <dbReference type="Proteomes" id="UP000602076"/>
    </source>
</evidence>
<dbReference type="RefSeq" id="WP_190996451.1">
    <property type="nucleotide sequence ID" value="NZ_JACXSI010000001.1"/>
</dbReference>
<reference evidence="2" key="1">
    <citation type="submission" date="2020-09" db="EMBL/GenBank/DDBJ databases">
        <title>Bacillus faecalis sp. nov., a moderately halophilic bacterium isolated from cow faeces.</title>
        <authorList>
            <person name="Jiang L."/>
            <person name="Lee J."/>
        </authorList>
    </citation>
    <scope>NUCLEOTIDE SEQUENCE</scope>
    <source>
        <strain evidence="2">AGMB 02131</strain>
    </source>
</reference>
<dbReference type="EMBL" id="JACXSI010000001">
    <property type="protein sequence ID" value="MBD3106914.1"/>
    <property type="molecule type" value="Genomic_DNA"/>
</dbReference>